<sequence>MAPTVDDLERLRDRINSEIGHMKNQTVESDDDGSDYQPVENTLEDQIPAILAGNMPLTEQVQLTLNYQLYHYLDEGTIPGKELQGLLNCLLHAILHASASRDEQRSALLGMKDALVNRHVNIDTEVKILREGILKVDSGLVVLNEEEEGEVAQHMNRLEDFYTRFYPDETEARKAQQSK</sequence>
<comment type="caution">
    <text evidence="1">The sequence shown here is derived from an EMBL/GenBank/DDBJ whole genome shotgun (WGS) entry which is preliminary data.</text>
</comment>
<gene>
    <name evidence="1" type="ORF">DL546_007492</name>
</gene>
<keyword evidence="2" id="KW-1185">Reference proteome</keyword>
<accession>A0A420YKY0</accession>
<dbReference type="EMBL" id="QVQW01000004">
    <property type="protein sequence ID" value="RKU48549.1"/>
    <property type="molecule type" value="Genomic_DNA"/>
</dbReference>
<evidence type="ECO:0000313" key="2">
    <source>
        <dbReference type="Proteomes" id="UP000275385"/>
    </source>
</evidence>
<organism evidence="1 2">
    <name type="scientific">Coniochaeta pulveracea</name>
    <dbReference type="NCBI Taxonomy" id="177199"/>
    <lineage>
        <taxon>Eukaryota</taxon>
        <taxon>Fungi</taxon>
        <taxon>Dikarya</taxon>
        <taxon>Ascomycota</taxon>
        <taxon>Pezizomycotina</taxon>
        <taxon>Sordariomycetes</taxon>
        <taxon>Sordariomycetidae</taxon>
        <taxon>Coniochaetales</taxon>
        <taxon>Coniochaetaceae</taxon>
        <taxon>Coniochaeta</taxon>
    </lineage>
</organism>
<dbReference type="Proteomes" id="UP000275385">
    <property type="component" value="Unassembled WGS sequence"/>
</dbReference>
<dbReference type="AlphaFoldDB" id="A0A420YKY0"/>
<name>A0A420YKY0_9PEZI</name>
<proteinExistence type="predicted"/>
<evidence type="ECO:0000313" key="1">
    <source>
        <dbReference type="EMBL" id="RKU48549.1"/>
    </source>
</evidence>
<reference evidence="1 2" key="1">
    <citation type="submission" date="2018-08" db="EMBL/GenBank/DDBJ databases">
        <title>Draft genome of the lignicolous fungus Coniochaeta pulveracea.</title>
        <authorList>
            <person name="Borstlap C.J."/>
            <person name="De Witt R.N."/>
            <person name="Botha A."/>
            <person name="Volschenk H."/>
        </authorList>
    </citation>
    <scope>NUCLEOTIDE SEQUENCE [LARGE SCALE GENOMIC DNA]</scope>
    <source>
        <strain evidence="1 2">CAB683</strain>
    </source>
</reference>
<protein>
    <submittedName>
        <fullName evidence="1">Uncharacterized protein</fullName>
    </submittedName>
</protein>